<gene>
    <name evidence="4" type="primary">fabG_1</name>
    <name evidence="4" type="ORF">LOCC1_G003074</name>
</gene>
<dbReference type="PANTHER" id="PTHR24321:SF8">
    <property type="entry name" value="ESTRADIOL 17-BETA-DEHYDROGENASE 8-RELATED"/>
    <property type="match status" value="1"/>
</dbReference>
<dbReference type="GO" id="GO:0009688">
    <property type="term" value="P:abscisic acid biosynthetic process"/>
    <property type="evidence" value="ECO:0007669"/>
    <property type="project" value="UniProtKB-ARBA"/>
</dbReference>
<keyword evidence="5" id="KW-1185">Reference proteome</keyword>
<feature type="non-terminal residue" evidence="4">
    <location>
        <position position="253"/>
    </location>
</feature>
<keyword evidence="3" id="KW-0560">Oxidoreductase</keyword>
<evidence type="ECO:0000313" key="4">
    <source>
        <dbReference type="EMBL" id="TVY44719.1"/>
    </source>
</evidence>
<dbReference type="SUPFAM" id="SSF51735">
    <property type="entry name" value="NAD(P)-binding Rossmann-fold domains"/>
    <property type="match status" value="1"/>
</dbReference>
<evidence type="ECO:0000256" key="1">
    <source>
        <dbReference type="ARBA" id="ARBA00006484"/>
    </source>
</evidence>
<dbReference type="InterPro" id="IPR002347">
    <property type="entry name" value="SDR_fam"/>
</dbReference>
<dbReference type="PROSITE" id="PS00061">
    <property type="entry name" value="ADH_SHORT"/>
    <property type="match status" value="1"/>
</dbReference>
<keyword evidence="2" id="KW-0521">NADP</keyword>
<reference evidence="4 5" key="1">
    <citation type="submission" date="2018-05" db="EMBL/GenBank/DDBJ databases">
        <title>Genome sequencing and assembly of the regulated plant pathogen Lachnellula willkommii and related sister species for the development of diagnostic species identification markers.</title>
        <authorList>
            <person name="Giroux E."/>
            <person name="Bilodeau G."/>
        </authorList>
    </citation>
    <scope>NUCLEOTIDE SEQUENCE [LARGE SCALE GENOMIC DNA]</scope>
    <source>
        <strain evidence="4 5">CBS 160.35</strain>
    </source>
</reference>
<evidence type="ECO:0000313" key="5">
    <source>
        <dbReference type="Proteomes" id="UP000443090"/>
    </source>
</evidence>
<dbReference type="Gene3D" id="3.40.50.720">
    <property type="entry name" value="NAD(P)-binding Rossmann-like Domain"/>
    <property type="match status" value="1"/>
</dbReference>
<evidence type="ECO:0000256" key="3">
    <source>
        <dbReference type="ARBA" id="ARBA00023002"/>
    </source>
</evidence>
<dbReference type="GO" id="GO:0016491">
    <property type="term" value="F:oxidoreductase activity"/>
    <property type="evidence" value="ECO:0007669"/>
    <property type="project" value="UniProtKB-KW"/>
</dbReference>
<evidence type="ECO:0000256" key="2">
    <source>
        <dbReference type="ARBA" id="ARBA00022857"/>
    </source>
</evidence>
<dbReference type="FunFam" id="3.40.50.720:FF:000084">
    <property type="entry name" value="Short-chain dehydrogenase reductase"/>
    <property type="match status" value="1"/>
</dbReference>
<dbReference type="AlphaFoldDB" id="A0A8H8S163"/>
<dbReference type="PRINTS" id="PR00081">
    <property type="entry name" value="GDHRDH"/>
</dbReference>
<proteinExistence type="inferred from homology"/>
<dbReference type="Proteomes" id="UP000443090">
    <property type="component" value="Unassembled WGS sequence"/>
</dbReference>
<protein>
    <submittedName>
        <fullName evidence="4">3-oxoacyl-[acyl-carrier-protein] reductase</fullName>
    </submittedName>
</protein>
<comment type="similarity">
    <text evidence="1">Belongs to the short-chain dehydrogenases/reductases (SDR) family.</text>
</comment>
<dbReference type="EMBL" id="QGMI01000222">
    <property type="protein sequence ID" value="TVY44719.1"/>
    <property type="molecule type" value="Genomic_DNA"/>
</dbReference>
<comment type="caution">
    <text evidence="4">The sequence shown here is derived from an EMBL/GenBank/DDBJ whole genome shotgun (WGS) entry which is preliminary data.</text>
</comment>
<accession>A0A8H8S163</accession>
<dbReference type="OrthoDB" id="1669814at2759"/>
<dbReference type="CDD" id="cd05233">
    <property type="entry name" value="SDR_c"/>
    <property type="match status" value="1"/>
</dbReference>
<organism evidence="4 5">
    <name type="scientific">Lachnellula occidentalis</name>
    <dbReference type="NCBI Taxonomy" id="215460"/>
    <lineage>
        <taxon>Eukaryota</taxon>
        <taxon>Fungi</taxon>
        <taxon>Dikarya</taxon>
        <taxon>Ascomycota</taxon>
        <taxon>Pezizomycotina</taxon>
        <taxon>Leotiomycetes</taxon>
        <taxon>Helotiales</taxon>
        <taxon>Lachnaceae</taxon>
        <taxon>Lachnellula</taxon>
    </lineage>
</organism>
<sequence>SYISMSLEGKVIAITGGASGIGLATAKLISSRGATVCVADIDPANISAAESHFTTCKVPFSVTQVDVSKRPEVDAWVDGIVERFGKLDGAVNSAGVIGKHHGITTITELEDDEWHRIISVNLTGMMYSLRAELRKISEGGSIVNLSSIQGVMGFPGSAAYVTSKHGVIGLTRSAAKENGYRNVRVNAVAPGSIITPLLEKAQEGNPSEGSDSPAVIKRSGTAEEMANIIAFLVGPESSYVTGSVYGGDGGWDC</sequence>
<dbReference type="PANTHER" id="PTHR24321">
    <property type="entry name" value="DEHYDROGENASES, SHORT CHAIN"/>
    <property type="match status" value="1"/>
</dbReference>
<dbReference type="Pfam" id="PF13561">
    <property type="entry name" value="adh_short_C2"/>
    <property type="match status" value="1"/>
</dbReference>
<name>A0A8H8S163_9HELO</name>
<dbReference type="InterPro" id="IPR036291">
    <property type="entry name" value="NAD(P)-bd_dom_sf"/>
</dbReference>
<dbReference type="PRINTS" id="PR00080">
    <property type="entry name" value="SDRFAMILY"/>
</dbReference>
<dbReference type="InterPro" id="IPR020904">
    <property type="entry name" value="Sc_DH/Rdtase_CS"/>
</dbReference>